<accession>J9G0F1</accession>
<reference evidence="2" key="1">
    <citation type="journal article" date="2012" name="PLoS ONE">
        <title>Gene sets for utilization of primary and secondary nutrition supplies in the distal gut of endangered iberian lynx.</title>
        <authorList>
            <person name="Alcaide M."/>
            <person name="Messina E."/>
            <person name="Richter M."/>
            <person name="Bargiela R."/>
            <person name="Peplies J."/>
            <person name="Huws S.A."/>
            <person name="Newbold C.J."/>
            <person name="Golyshin P.N."/>
            <person name="Simon M.A."/>
            <person name="Lopez G."/>
            <person name="Yakimov M.M."/>
            <person name="Ferrer M."/>
        </authorList>
    </citation>
    <scope>NUCLEOTIDE SEQUENCE</scope>
</reference>
<sequence length="467" mass="54107">MQLVPLLSSLFHLHFLEMPKSSFMKKKCYLISALSLLLNINMQAQKPAEMEAYFLSTLRGEQVDKVPGKRFSMKHVDERRKEVWQAWKRACAVYDGVQLPPLDSLSKAPRSEWQLPDSLEPQAVMPFYFGAKGVKPEAGYPFFLYLHGSGPKQQEWQTGLVLAQRFADAPSVYFIPQIPNEGGWYRWWQRSKQFAWERLLRQVLLREDINPNRLYVFGISEGGYGSQRLASYYADYWAAAGPMAGGEPLKNAPAENVGNIGFSLRTGAKDYGFYRHILTNYVKQALDSLEVLYPAGFRHRVELIPERGHAIDYAPTTPWLSLFHRNPSPRQFCWEDFEMDGRHRRGFYNILVNERPDPEARTSYTVNIVDNVVHVAVENVRYVTTERDSVYGIEMKFRREYDDAYTGRFTLFLNEDLVDLSRPVTIIVNGRQLYWGMLTANTRNLLRSLAAFYDPQRMYPVAYEVKL</sequence>
<organism evidence="2">
    <name type="scientific">gut metagenome</name>
    <dbReference type="NCBI Taxonomy" id="749906"/>
    <lineage>
        <taxon>unclassified sequences</taxon>
        <taxon>metagenomes</taxon>
        <taxon>organismal metagenomes</taxon>
    </lineage>
</organism>
<comment type="caution">
    <text evidence="2">The sequence shown here is derived from an EMBL/GenBank/DDBJ whole genome shotgun (WGS) entry which is preliminary data.</text>
</comment>
<dbReference type="AlphaFoldDB" id="J9G0F1"/>
<dbReference type="PANTHER" id="PTHR43037:SF1">
    <property type="entry name" value="BLL1128 PROTEIN"/>
    <property type="match status" value="1"/>
</dbReference>
<evidence type="ECO:0008006" key="3">
    <source>
        <dbReference type="Google" id="ProtNLM"/>
    </source>
</evidence>
<proteinExistence type="predicted"/>
<evidence type="ECO:0000313" key="2">
    <source>
        <dbReference type="EMBL" id="EJW95282.1"/>
    </source>
</evidence>
<dbReference type="SUPFAM" id="SSF53474">
    <property type="entry name" value="alpha/beta-Hydrolases"/>
    <property type="match status" value="1"/>
</dbReference>
<dbReference type="Gene3D" id="3.40.50.1820">
    <property type="entry name" value="alpha/beta hydrolase"/>
    <property type="match status" value="1"/>
</dbReference>
<keyword evidence="1" id="KW-0732">Signal</keyword>
<dbReference type="PANTHER" id="PTHR43037">
    <property type="entry name" value="UNNAMED PRODUCT-RELATED"/>
    <property type="match status" value="1"/>
</dbReference>
<dbReference type="InterPro" id="IPR029058">
    <property type="entry name" value="AB_hydrolase_fold"/>
</dbReference>
<dbReference type="EMBL" id="AMCI01005901">
    <property type="protein sequence ID" value="EJW95282.1"/>
    <property type="molecule type" value="Genomic_DNA"/>
</dbReference>
<protein>
    <recommendedName>
        <fullName evidence="3">Poly(3-hydroxybutyrate) depolymerase</fullName>
    </recommendedName>
</protein>
<dbReference type="InterPro" id="IPR050955">
    <property type="entry name" value="Plant_Biomass_Hydrol_Est"/>
</dbReference>
<evidence type="ECO:0000256" key="1">
    <source>
        <dbReference type="ARBA" id="ARBA00022729"/>
    </source>
</evidence>
<name>J9G0F1_9ZZZZ</name>
<gene>
    <name evidence="2" type="ORF">EVA_16608</name>
</gene>